<feature type="chain" id="PRO_5045206721" evidence="1">
    <location>
        <begin position="22"/>
        <end position="291"/>
    </location>
</feature>
<name>A0ABS6XNH5_9SPHN</name>
<evidence type="ECO:0000313" key="3">
    <source>
        <dbReference type="Proteomes" id="UP001197214"/>
    </source>
</evidence>
<dbReference type="EMBL" id="JAHWZX010000007">
    <property type="protein sequence ID" value="MBW4330990.1"/>
    <property type="molecule type" value="Genomic_DNA"/>
</dbReference>
<keyword evidence="1" id="KW-0732">Signal</keyword>
<evidence type="ECO:0000313" key="2">
    <source>
        <dbReference type="EMBL" id="MBW4330990.1"/>
    </source>
</evidence>
<comment type="caution">
    <text evidence="2">The sequence shown here is derived from an EMBL/GenBank/DDBJ whole genome shotgun (WGS) entry which is preliminary data.</text>
</comment>
<dbReference type="Proteomes" id="UP001197214">
    <property type="component" value="Unassembled WGS sequence"/>
</dbReference>
<evidence type="ECO:0000256" key="1">
    <source>
        <dbReference type="SAM" id="SignalP"/>
    </source>
</evidence>
<keyword evidence="3" id="KW-1185">Reference proteome</keyword>
<organism evidence="2 3">
    <name type="scientific">Stakelama flava</name>
    <dbReference type="NCBI Taxonomy" id="2860338"/>
    <lineage>
        <taxon>Bacteria</taxon>
        <taxon>Pseudomonadati</taxon>
        <taxon>Pseudomonadota</taxon>
        <taxon>Alphaproteobacteria</taxon>
        <taxon>Sphingomonadales</taxon>
        <taxon>Sphingomonadaceae</taxon>
        <taxon>Stakelama</taxon>
    </lineage>
</organism>
<dbReference type="RefSeq" id="WP_219238113.1">
    <property type="nucleotide sequence ID" value="NZ_JAHWZX010000007.1"/>
</dbReference>
<feature type="signal peptide" evidence="1">
    <location>
        <begin position="1"/>
        <end position="21"/>
    </location>
</feature>
<protein>
    <submittedName>
        <fullName evidence="2">Uncharacterized protein</fullName>
    </submittedName>
</protein>
<reference evidence="2 3" key="1">
    <citation type="submission" date="2021-07" db="EMBL/GenBank/DDBJ databases">
        <title>Stakelama flava sp. nov., a novel endophytic bacterium isolated from branch of Kandelia candel.</title>
        <authorList>
            <person name="Tuo L."/>
        </authorList>
    </citation>
    <scope>NUCLEOTIDE SEQUENCE [LARGE SCALE GENOMIC DNA]</scope>
    <source>
        <strain evidence="2 3">CBK3Z-3</strain>
    </source>
</reference>
<proteinExistence type="predicted"/>
<gene>
    <name evidence="2" type="ORF">KY084_08900</name>
</gene>
<accession>A0ABS6XNH5</accession>
<sequence>MRVFAFLLPALLLGAAPSEPAKVPLGAFQTWGIHPNESLAFVAGGLTVKVAASPCQLPAQNEGCTFDGVSNQAVVTVSQPGVPSFQMTSDRQASFVRVAIIRLAPGRGRTGVVVDNQWGGSGGFTAVTVIEPADGGFHAVPLTHNGSSELFGEVSILPRHLLRNDQTGFVLEARGFNYSNECSACAPRPPLVLTIRNGRSVDISADPAVRPLFAHDLPAHRDVCISKTRERNGSCAAFVADAARLGKAAAAWRVMLSHYRPEPAGYPAALRSYLVNEGYLTPSAARALPLP</sequence>